<protein>
    <submittedName>
        <fullName evidence="2">Multidrug transporter MatE</fullName>
    </submittedName>
</protein>
<evidence type="ECO:0000313" key="3">
    <source>
        <dbReference type="Proteomes" id="UP000177701"/>
    </source>
</evidence>
<accession>A0A1F5AEJ4</accession>
<dbReference type="InterPro" id="IPR007159">
    <property type="entry name" value="SpoVT-AbrB_dom"/>
</dbReference>
<organism evidence="2 3">
    <name type="scientific">Candidatus Sediminicultor quintus</name>
    <dbReference type="NCBI Taxonomy" id="1797291"/>
    <lineage>
        <taxon>Bacteria</taxon>
        <taxon>Pseudomonadati</taxon>
        <taxon>Atribacterota</taxon>
        <taxon>Candidatus Phoenicimicrobiia</taxon>
        <taxon>Candidatus Pheonicimicrobiales</taxon>
        <taxon>Candidatus Phoenicimicrobiaceae</taxon>
        <taxon>Candidatus Sediminicultor</taxon>
    </lineage>
</organism>
<dbReference type="AlphaFoldDB" id="A0A1F5AEJ4"/>
<dbReference type="InterPro" id="IPR039052">
    <property type="entry name" value="Antitox_PemI-like"/>
</dbReference>
<evidence type="ECO:0000259" key="1">
    <source>
        <dbReference type="SMART" id="SM00966"/>
    </source>
</evidence>
<proteinExistence type="predicted"/>
<dbReference type="PANTHER" id="PTHR40516">
    <property type="entry name" value="ANTITOXIN CHPS-RELATED"/>
    <property type="match status" value="1"/>
</dbReference>
<name>A0A1F5AEJ4_9BACT</name>
<dbReference type="SUPFAM" id="SSF89447">
    <property type="entry name" value="AbrB/MazE/MraZ-like"/>
    <property type="match status" value="1"/>
</dbReference>
<comment type="caution">
    <text evidence="2">The sequence shown here is derived from an EMBL/GenBank/DDBJ whole genome shotgun (WGS) entry which is preliminary data.</text>
</comment>
<dbReference type="Gene3D" id="2.10.260.10">
    <property type="match status" value="1"/>
</dbReference>
<dbReference type="Pfam" id="PF04014">
    <property type="entry name" value="MazE_antitoxin"/>
    <property type="match status" value="1"/>
</dbReference>
<dbReference type="SMART" id="SM00966">
    <property type="entry name" value="SpoVT_AbrB"/>
    <property type="match status" value="1"/>
</dbReference>
<dbReference type="InterPro" id="IPR037914">
    <property type="entry name" value="SpoVT-AbrB_sf"/>
</dbReference>
<feature type="domain" description="SpoVT-AbrB" evidence="1">
    <location>
        <begin position="6"/>
        <end position="51"/>
    </location>
</feature>
<sequence>MQTKIKKWGNSLALRIPKLLALDVNLKLNELVDLSIDKDSIIITPIGEKEYSLEKLLKGITKNNLHGEFNTGAPVGKENW</sequence>
<evidence type="ECO:0000313" key="2">
    <source>
        <dbReference type="EMBL" id="OGD16931.1"/>
    </source>
</evidence>
<dbReference type="Proteomes" id="UP000177701">
    <property type="component" value="Unassembled WGS sequence"/>
</dbReference>
<reference evidence="2 3" key="1">
    <citation type="journal article" date="2016" name="Nat. Commun.">
        <title>Thousands of microbial genomes shed light on interconnected biogeochemical processes in an aquifer system.</title>
        <authorList>
            <person name="Anantharaman K."/>
            <person name="Brown C.T."/>
            <person name="Hug L.A."/>
            <person name="Sharon I."/>
            <person name="Castelle C.J."/>
            <person name="Probst A.J."/>
            <person name="Thomas B.C."/>
            <person name="Singh A."/>
            <person name="Wilkins M.J."/>
            <person name="Karaoz U."/>
            <person name="Brodie E.L."/>
            <person name="Williams K.H."/>
            <person name="Hubbard S.S."/>
            <person name="Banfield J.F."/>
        </authorList>
    </citation>
    <scope>NUCLEOTIDE SEQUENCE [LARGE SCALE GENOMIC DNA]</scope>
</reference>
<dbReference type="PANTHER" id="PTHR40516:SF1">
    <property type="entry name" value="ANTITOXIN CHPS-RELATED"/>
    <property type="match status" value="1"/>
</dbReference>
<dbReference type="EMBL" id="MEYH01000022">
    <property type="protein sequence ID" value="OGD16931.1"/>
    <property type="molecule type" value="Genomic_DNA"/>
</dbReference>
<gene>
    <name evidence="2" type="ORF">A2V47_05910</name>
</gene>
<dbReference type="GO" id="GO:0097351">
    <property type="term" value="F:toxin sequestering activity"/>
    <property type="evidence" value="ECO:0007669"/>
    <property type="project" value="InterPro"/>
</dbReference>
<dbReference type="GO" id="GO:0003677">
    <property type="term" value="F:DNA binding"/>
    <property type="evidence" value="ECO:0007669"/>
    <property type="project" value="InterPro"/>
</dbReference>
<dbReference type="STRING" id="1797291.A2V47_05910"/>